<evidence type="ECO:0000256" key="2">
    <source>
        <dbReference type="ARBA" id="ARBA00022840"/>
    </source>
</evidence>
<keyword evidence="6" id="KW-0472">Membrane</keyword>
<keyword evidence="3" id="KW-0505">Motor protein</keyword>
<dbReference type="EMBL" id="CAMXCT020001506">
    <property type="protein sequence ID" value="CAL1144099.1"/>
    <property type="molecule type" value="Genomic_DNA"/>
</dbReference>
<dbReference type="GO" id="GO:0005524">
    <property type="term" value="F:ATP binding"/>
    <property type="evidence" value="ECO:0007669"/>
    <property type="project" value="UniProtKB-UniRule"/>
</dbReference>
<gene>
    <name evidence="8" type="ORF">C1SCF055_LOCUS17685</name>
</gene>
<feature type="compositionally biased region" description="Acidic residues" evidence="5">
    <location>
        <begin position="33"/>
        <end position="43"/>
    </location>
</feature>
<dbReference type="GO" id="GO:0016887">
    <property type="term" value="F:ATP hydrolysis activity"/>
    <property type="evidence" value="ECO:0007669"/>
    <property type="project" value="TreeGrafter"/>
</dbReference>
<evidence type="ECO:0000256" key="1">
    <source>
        <dbReference type="ARBA" id="ARBA00022741"/>
    </source>
</evidence>
<evidence type="ECO:0000259" key="7">
    <source>
        <dbReference type="PROSITE" id="PS50067"/>
    </source>
</evidence>
<keyword evidence="2 3" id="KW-0067">ATP-binding</keyword>
<dbReference type="InterPro" id="IPR019821">
    <property type="entry name" value="Kinesin_motor_CS"/>
</dbReference>
<proteinExistence type="inferred from homology"/>
<evidence type="ECO:0000256" key="3">
    <source>
        <dbReference type="PROSITE-ProRule" id="PRU00283"/>
    </source>
</evidence>
<dbReference type="SMART" id="SM00129">
    <property type="entry name" value="KISc"/>
    <property type="match status" value="1"/>
</dbReference>
<comment type="caution">
    <text evidence="8">The sequence shown here is derived from an EMBL/GenBank/DDBJ whole genome shotgun (WGS) entry which is preliminary data.</text>
</comment>
<keyword evidence="10" id="KW-1185">Reference proteome</keyword>
<evidence type="ECO:0000256" key="4">
    <source>
        <dbReference type="SAM" id="Coils"/>
    </source>
</evidence>
<accession>A0A9P1FV50</accession>
<comment type="similarity">
    <text evidence="3">Belongs to the TRAFAC class myosin-kinesin ATPase superfamily. Kinesin family.</text>
</comment>
<feature type="binding site" evidence="3">
    <location>
        <begin position="134"/>
        <end position="141"/>
    </location>
    <ligand>
        <name>ATP</name>
        <dbReference type="ChEBI" id="CHEBI:30616"/>
    </ligand>
</feature>
<dbReference type="AlphaFoldDB" id="A0A9P1FV50"/>
<organism evidence="8">
    <name type="scientific">Cladocopium goreaui</name>
    <dbReference type="NCBI Taxonomy" id="2562237"/>
    <lineage>
        <taxon>Eukaryota</taxon>
        <taxon>Sar</taxon>
        <taxon>Alveolata</taxon>
        <taxon>Dinophyceae</taxon>
        <taxon>Suessiales</taxon>
        <taxon>Symbiodiniaceae</taxon>
        <taxon>Cladocopium</taxon>
    </lineage>
</organism>
<dbReference type="GO" id="GO:0005874">
    <property type="term" value="C:microtubule"/>
    <property type="evidence" value="ECO:0007669"/>
    <property type="project" value="TreeGrafter"/>
</dbReference>
<dbReference type="GO" id="GO:0005871">
    <property type="term" value="C:kinesin complex"/>
    <property type="evidence" value="ECO:0007669"/>
    <property type="project" value="TreeGrafter"/>
</dbReference>
<dbReference type="PRINTS" id="PR00380">
    <property type="entry name" value="KINESINHEAVY"/>
</dbReference>
<feature type="region of interest" description="Disordered" evidence="5">
    <location>
        <begin position="1"/>
        <end position="48"/>
    </location>
</feature>
<protein>
    <submittedName>
        <fullName evidence="9">Kinesin-like protein</fullName>
    </submittedName>
</protein>
<dbReference type="Gene3D" id="2.40.50.140">
    <property type="entry name" value="Nucleic acid-binding proteins"/>
    <property type="match status" value="1"/>
</dbReference>
<dbReference type="PROSITE" id="PS50067">
    <property type="entry name" value="KINESIN_MOTOR_2"/>
    <property type="match status" value="1"/>
</dbReference>
<feature type="transmembrane region" description="Helical" evidence="6">
    <location>
        <begin position="896"/>
        <end position="915"/>
    </location>
</feature>
<evidence type="ECO:0000256" key="5">
    <source>
        <dbReference type="SAM" id="MobiDB-lite"/>
    </source>
</evidence>
<evidence type="ECO:0000313" key="8">
    <source>
        <dbReference type="EMBL" id="CAI3990724.1"/>
    </source>
</evidence>
<dbReference type="SUPFAM" id="SSF52540">
    <property type="entry name" value="P-loop containing nucleoside triphosphate hydrolases"/>
    <property type="match status" value="1"/>
</dbReference>
<keyword evidence="6" id="KW-1133">Transmembrane helix</keyword>
<dbReference type="PANTHER" id="PTHR24115">
    <property type="entry name" value="KINESIN-RELATED"/>
    <property type="match status" value="1"/>
</dbReference>
<keyword evidence="1 3" id="KW-0547">Nucleotide-binding</keyword>
<feature type="coiled-coil region" evidence="4">
    <location>
        <begin position="413"/>
        <end position="447"/>
    </location>
</feature>
<dbReference type="EMBL" id="CAMXCT010001506">
    <property type="protein sequence ID" value="CAI3990724.1"/>
    <property type="molecule type" value="Genomic_DNA"/>
</dbReference>
<dbReference type="Gene3D" id="3.40.850.10">
    <property type="entry name" value="Kinesin motor domain"/>
    <property type="match status" value="1"/>
</dbReference>
<dbReference type="InterPro" id="IPR027640">
    <property type="entry name" value="Kinesin-like_fam"/>
</dbReference>
<reference evidence="9 10" key="2">
    <citation type="submission" date="2024-05" db="EMBL/GenBank/DDBJ databases">
        <authorList>
            <person name="Chen Y."/>
            <person name="Shah S."/>
            <person name="Dougan E. K."/>
            <person name="Thang M."/>
            <person name="Chan C."/>
        </authorList>
    </citation>
    <scope>NUCLEOTIDE SEQUENCE [LARGE SCALE GENOMIC DNA]</scope>
</reference>
<dbReference type="Proteomes" id="UP001152797">
    <property type="component" value="Unassembled WGS sequence"/>
</dbReference>
<dbReference type="GO" id="GO:0003777">
    <property type="term" value="F:microtubule motor activity"/>
    <property type="evidence" value="ECO:0007669"/>
    <property type="project" value="InterPro"/>
</dbReference>
<dbReference type="GO" id="GO:0007018">
    <property type="term" value="P:microtubule-based movement"/>
    <property type="evidence" value="ECO:0007669"/>
    <property type="project" value="InterPro"/>
</dbReference>
<feature type="domain" description="Kinesin motor" evidence="7">
    <location>
        <begin position="53"/>
        <end position="371"/>
    </location>
</feature>
<dbReference type="InterPro" id="IPR012340">
    <property type="entry name" value="NA-bd_OB-fold"/>
</dbReference>
<keyword evidence="6" id="KW-0812">Transmembrane</keyword>
<name>A0A9P1FV50_9DINO</name>
<dbReference type="GO" id="GO:0008017">
    <property type="term" value="F:microtubule binding"/>
    <property type="evidence" value="ECO:0007669"/>
    <property type="project" value="InterPro"/>
</dbReference>
<evidence type="ECO:0000256" key="6">
    <source>
        <dbReference type="SAM" id="Phobius"/>
    </source>
</evidence>
<dbReference type="EMBL" id="CAMXCT030001506">
    <property type="protein sequence ID" value="CAL4778036.1"/>
    <property type="molecule type" value="Genomic_DNA"/>
</dbReference>
<dbReference type="PANTHER" id="PTHR24115:SF1004">
    <property type="entry name" value="KINESIN-LIKE PROTEIN KIF15"/>
    <property type="match status" value="1"/>
</dbReference>
<dbReference type="PROSITE" id="PS00411">
    <property type="entry name" value="KINESIN_MOTOR_1"/>
    <property type="match status" value="1"/>
</dbReference>
<dbReference type="Pfam" id="PF00225">
    <property type="entry name" value="Kinesin"/>
    <property type="match status" value="1"/>
</dbReference>
<dbReference type="OrthoDB" id="123929at2759"/>
<sequence length="1091" mass="121852">MQPTRPADERPNLLRPLRLKPVQREAPRFASGDVEDDAADAPDESSQGEILERPLVYVRVRPDGADNAKSEGGIKVDGTNVTYPVPKKDRKNTISVEHVFEETASQEDVFQKVVREQVMTYILQGFRACIFAFGITGSGKSYTILGNGEQVESQGLLQRTIQDLFAQDLDNFSMSMQAIQLHRHRFEDLGVAQKELVKVNSTMHVDKTDCSEHKFDSAAPALEWLDGALTRRNVKATGGNKVSSRSHLVVRVKLQFTLDGEGRNAVLDVVDLAGSERIRTDLDEETSKDHIAIQAGLSCLQNCIESKIHNVKLPQNQQRLVPFTHFPLTKLLAPDFTGDAIVAMILTFSTKLDRAAEVAETLHFTSRMLGFRIAAKKQGVTVQAQKFEDLMARALPRPSESQKPELPMTKAVSVKAQKLHELEKQQNEELREEVRRLRLQLEQLEKEVVSPLGALASELKELAKASETQPASADLISRARKVMQDMQEKYPQDVKMIWANWSEDLQPGKIKGDLKEFAQHFRQLEHRVVQHEKDICSLMERRAALQTMAKNGEAGELHRRQLEVLDALLAEATEGRPSLREFLSSWEQQWRDLLEKRQELRDLEAAAASSMENSEARHMPLAETLDADWAQWSNGGVSEIERLIEEFLGDAIWIGSISLSLPLKAEITCLGPVVLNTVLILTRSAFFAEVRQSLYRFSEASQKELVEFFTELKAEVVKLVDSMTQEVSVWLDEERVASAWQNHAKQARLLALLALLVQGLCQAAEMPRGNKPRERGTVVAWKTAEYGFVKREGRHNDDIQLHVANAKGERFKKYVRRYGMQAGVRVKFDVDFEEEDDFAQRIVSFAAVAFVPSLLLSVAVFPPSNEALIFGRLVDLWGLAETALGDGIFLPNMLAAFSYGVGLTMAVTFILLLRISSFVDPLNKNLKATSYVVEDSRSQRSLAGDGGYYSSSAEEGLVDEATSGNGVLDTFEMLPRATFLPATRYAVASVERRQKTSDEIQRDQLLGEYQTGPAMSRLRKYLLGAAAVSALGWIVGSVSGGEMSLREDEEDERKCGTLVAAAAENSIGTRCIPGLMTDDTNIEMNGYRLFR</sequence>
<evidence type="ECO:0000313" key="9">
    <source>
        <dbReference type="EMBL" id="CAL4778036.1"/>
    </source>
</evidence>
<evidence type="ECO:0000313" key="10">
    <source>
        <dbReference type="Proteomes" id="UP001152797"/>
    </source>
</evidence>
<keyword evidence="4" id="KW-0175">Coiled coil</keyword>
<dbReference type="InterPro" id="IPR027417">
    <property type="entry name" value="P-loop_NTPase"/>
</dbReference>
<dbReference type="InterPro" id="IPR036961">
    <property type="entry name" value="Kinesin_motor_dom_sf"/>
</dbReference>
<dbReference type="InterPro" id="IPR001752">
    <property type="entry name" value="Kinesin_motor_dom"/>
</dbReference>
<feature type="coiled-coil region" evidence="4">
    <location>
        <begin position="583"/>
        <end position="613"/>
    </location>
</feature>
<feature type="compositionally biased region" description="Basic and acidic residues" evidence="5">
    <location>
        <begin position="1"/>
        <end position="12"/>
    </location>
</feature>
<reference evidence="8" key="1">
    <citation type="submission" date="2022-10" db="EMBL/GenBank/DDBJ databases">
        <authorList>
            <person name="Chen Y."/>
            <person name="Dougan E. K."/>
            <person name="Chan C."/>
            <person name="Rhodes N."/>
            <person name="Thang M."/>
        </authorList>
    </citation>
    <scope>NUCLEOTIDE SEQUENCE</scope>
</reference>